<dbReference type="CDD" id="cd09627">
    <property type="entry name" value="DOMON_murB_like"/>
    <property type="match status" value="1"/>
</dbReference>
<proteinExistence type="predicted"/>
<gene>
    <name evidence="1" type="ORF">I8J34_22045</name>
</gene>
<organism evidence="1 2">
    <name type="scientific">Denitromonas iodatirespirans</name>
    <dbReference type="NCBI Taxonomy" id="2795389"/>
    <lineage>
        <taxon>Bacteria</taxon>
        <taxon>Pseudomonadati</taxon>
        <taxon>Pseudomonadota</taxon>
        <taxon>Betaproteobacteria</taxon>
        <taxon>Rhodocyclales</taxon>
        <taxon>Zoogloeaceae</taxon>
        <taxon>Denitromonas</taxon>
    </lineage>
</organism>
<name>A0A944DBR9_DENI1</name>
<accession>A0A944DBR9</accession>
<comment type="caution">
    <text evidence="1">The sequence shown here is derived from an EMBL/GenBank/DDBJ whole genome shotgun (WGS) entry which is preliminary data.</text>
</comment>
<sequence length="184" mass="20240">MPTMPRLSPHARHPAPPGLQLAAEARLDATGLQLRYTLCGPLDRLNLPALRLAAPADGLWQHSCFEAFVALGGAAAYREFNFSPSRQWAVYDFDSYRQRSATPPPPWSANCRIERSADHLALQVTIPPRALPASGREPLQVALTAVLESADGTLSYWAQRHPTAQPDFHHREGFALMLNVEPTA</sequence>
<dbReference type="EMBL" id="JAEKFT010000041">
    <property type="protein sequence ID" value="MBT0963870.1"/>
    <property type="molecule type" value="Genomic_DNA"/>
</dbReference>
<dbReference type="AlphaFoldDB" id="A0A944DBR9"/>
<evidence type="ECO:0000313" key="1">
    <source>
        <dbReference type="EMBL" id="MBT0963870.1"/>
    </source>
</evidence>
<dbReference type="Proteomes" id="UP000694660">
    <property type="component" value="Unassembled WGS sequence"/>
</dbReference>
<keyword evidence="2" id="KW-1185">Reference proteome</keyword>
<evidence type="ECO:0000313" key="2">
    <source>
        <dbReference type="Proteomes" id="UP000694660"/>
    </source>
</evidence>
<dbReference type="Gene3D" id="2.60.40.1190">
    <property type="match status" value="1"/>
</dbReference>
<protein>
    <submittedName>
        <fullName evidence="1">DOMON-like domain-containing protein</fullName>
    </submittedName>
</protein>
<reference evidence="2" key="1">
    <citation type="journal article" date="2022" name="ISME J.">
        <title>Genetic and phylogenetic analysis of dissimilatory iodate-reducing bacteria identifies potential niches across the world's oceans.</title>
        <authorList>
            <person name="Reyes-Umana V."/>
            <person name="Henning Z."/>
            <person name="Lee K."/>
            <person name="Barnum T.P."/>
            <person name="Coates J.D."/>
        </authorList>
    </citation>
    <scope>NUCLEOTIDE SEQUENCE [LARGE SCALE GENOMIC DNA]</scope>
    <source>
        <strain evidence="2">IR12</strain>
    </source>
</reference>